<proteinExistence type="predicted"/>
<evidence type="ECO:0000256" key="2">
    <source>
        <dbReference type="ARBA" id="ARBA00022525"/>
    </source>
</evidence>
<dbReference type="EMBL" id="CM029047">
    <property type="protein sequence ID" value="KAG2585218.1"/>
    <property type="molecule type" value="Genomic_DNA"/>
</dbReference>
<feature type="compositionally biased region" description="Basic residues" evidence="3">
    <location>
        <begin position="363"/>
        <end position="381"/>
    </location>
</feature>
<dbReference type="PANTHER" id="PTHR45778">
    <property type="entry name" value="PURPLE ACID PHOSPHATASE-RELATED"/>
    <property type="match status" value="1"/>
</dbReference>
<dbReference type="PANTHER" id="PTHR45778:SF6">
    <property type="entry name" value="INACTIVE PURPLE ACID PHOSPHATASE 24-RELATED"/>
    <property type="match status" value="1"/>
</dbReference>
<dbReference type="GO" id="GO:0005576">
    <property type="term" value="C:extracellular region"/>
    <property type="evidence" value="ECO:0007669"/>
    <property type="project" value="UniProtKB-SubCell"/>
</dbReference>
<evidence type="ECO:0000259" key="6">
    <source>
        <dbReference type="Pfam" id="PF17808"/>
    </source>
</evidence>
<gene>
    <name evidence="7" type="ORF">PVAP13_6KG306000</name>
</gene>
<evidence type="ECO:0000256" key="4">
    <source>
        <dbReference type="SAM" id="SignalP"/>
    </source>
</evidence>
<accession>A0A8T0RJQ9</accession>
<evidence type="ECO:0000313" key="7">
    <source>
        <dbReference type="EMBL" id="KAG2585218.1"/>
    </source>
</evidence>
<feature type="region of interest" description="Disordered" evidence="3">
    <location>
        <begin position="339"/>
        <end position="381"/>
    </location>
</feature>
<comment type="subcellular location">
    <subcellularLocation>
        <location evidence="1">Secreted</location>
    </subcellularLocation>
</comment>
<name>A0A8T0RJQ9_PANVG</name>
<sequence>MGRRDAAAALAVVLAAAAAAAVIRASSSSPAEGFQPLSKIAVHRSTVEMQPSAYVRATPLLLGEQGEDTEWVTVKYGWTSPSVDDWIAVFSPADFVSGTCPNPARDPPLLCTAPIKYQYANYSANYIYWGKGSVRFQLINQRYNFSFALFTGGLENPKLIAVLEPISFKNPKAPVFPRLAQGKTHDVMAVTWTIGYDISEAYPFVEWGAVGGGAAAQPAARSPAGTLTFSRGSMCGEPARTVGWREPGFIHTAFMRNLWPNKEYYYKIGHELQDGSVVWGKPYTFRAPPSPGQNSLQRVIVFGDMGKAERDGSNEFANYQPGSLNTTDTLVKDLDNYDGRHRLPHRRPALRQRLRLPVGPVHRTGRAHHRREALHDRKRQP</sequence>
<keyword evidence="2" id="KW-0964">Secreted</keyword>
<dbReference type="InterPro" id="IPR015914">
    <property type="entry name" value="PAPs_N"/>
</dbReference>
<dbReference type="Gene3D" id="2.60.40.380">
    <property type="entry name" value="Purple acid phosphatase-like, N-terminal"/>
    <property type="match status" value="1"/>
</dbReference>
<feature type="domain" description="Purple acid phosphatase N-terminal" evidence="5">
    <location>
        <begin position="177"/>
        <end position="286"/>
    </location>
</feature>
<dbReference type="GO" id="GO:0003993">
    <property type="term" value="F:acid phosphatase activity"/>
    <property type="evidence" value="ECO:0007669"/>
    <property type="project" value="InterPro"/>
</dbReference>
<organism evidence="7 8">
    <name type="scientific">Panicum virgatum</name>
    <name type="common">Blackwell switchgrass</name>
    <dbReference type="NCBI Taxonomy" id="38727"/>
    <lineage>
        <taxon>Eukaryota</taxon>
        <taxon>Viridiplantae</taxon>
        <taxon>Streptophyta</taxon>
        <taxon>Embryophyta</taxon>
        <taxon>Tracheophyta</taxon>
        <taxon>Spermatophyta</taxon>
        <taxon>Magnoliopsida</taxon>
        <taxon>Liliopsida</taxon>
        <taxon>Poales</taxon>
        <taxon>Poaceae</taxon>
        <taxon>PACMAD clade</taxon>
        <taxon>Panicoideae</taxon>
        <taxon>Panicodae</taxon>
        <taxon>Paniceae</taxon>
        <taxon>Panicinae</taxon>
        <taxon>Panicum</taxon>
        <taxon>Panicum sect. Hiantes</taxon>
    </lineage>
</organism>
<evidence type="ECO:0008006" key="9">
    <source>
        <dbReference type="Google" id="ProtNLM"/>
    </source>
</evidence>
<keyword evidence="4" id="KW-0732">Signal</keyword>
<dbReference type="AlphaFoldDB" id="A0A8T0RJQ9"/>
<dbReference type="Pfam" id="PF16656">
    <property type="entry name" value="Pur_ac_phosph_N"/>
    <property type="match status" value="1"/>
</dbReference>
<evidence type="ECO:0000313" key="8">
    <source>
        <dbReference type="Proteomes" id="UP000823388"/>
    </source>
</evidence>
<keyword evidence="8" id="KW-1185">Reference proteome</keyword>
<feature type="domain" description="Purple acid phosphatase Fn3-like" evidence="6">
    <location>
        <begin position="55"/>
        <end position="170"/>
    </location>
</feature>
<comment type="caution">
    <text evidence="7">The sequence shown here is derived from an EMBL/GenBank/DDBJ whole genome shotgun (WGS) entry which is preliminary data.</text>
</comment>
<dbReference type="InterPro" id="IPR040974">
    <property type="entry name" value="Fn3_PAP"/>
</dbReference>
<feature type="chain" id="PRO_5035787910" description="Purple acid phosphatase N-terminal domain-containing protein" evidence="4">
    <location>
        <begin position="21"/>
        <end position="381"/>
    </location>
</feature>
<feature type="signal peptide" evidence="4">
    <location>
        <begin position="1"/>
        <end position="20"/>
    </location>
</feature>
<evidence type="ECO:0000256" key="3">
    <source>
        <dbReference type="SAM" id="MobiDB-lite"/>
    </source>
</evidence>
<evidence type="ECO:0000259" key="5">
    <source>
        <dbReference type="Pfam" id="PF16656"/>
    </source>
</evidence>
<dbReference type="GO" id="GO:0046872">
    <property type="term" value="F:metal ion binding"/>
    <property type="evidence" value="ECO:0007669"/>
    <property type="project" value="InterPro"/>
</dbReference>
<dbReference type="Pfam" id="PF17808">
    <property type="entry name" value="fn3_PAP"/>
    <property type="match status" value="1"/>
</dbReference>
<evidence type="ECO:0000256" key="1">
    <source>
        <dbReference type="ARBA" id="ARBA00004613"/>
    </source>
</evidence>
<feature type="compositionally biased region" description="Basic residues" evidence="3">
    <location>
        <begin position="342"/>
        <end position="354"/>
    </location>
</feature>
<reference evidence="7" key="1">
    <citation type="submission" date="2020-05" db="EMBL/GenBank/DDBJ databases">
        <title>WGS assembly of Panicum virgatum.</title>
        <authorList>
            <person name="Lovell J.T."/>
            <person name="Jenkins J."/>
            <person name="Shu S."/>
            <person name="Juenger T.E."/>
            <person name="Schmutz J."/>
        </authorList>
    </citation>
    <scope>NUCLEOTIDE SEQUENCE</scope>
    <source>
        <strain evidence="7">AP13</strain>
    </source>
</reference>
<dbReference type="InterPro" id="IPR008963">
    <property type="entry name" value="Purple_acid_Pase-like_N"/>
</dbReference>
<dbReference type="SUPFAM" id="SSF49363">
    <property type="entry name" value="Purple acid phosphatase, N-terminal domain"/>
    <property type="match status" value="1"/>
</dbReference>
<protein>
    <recommendedName>
        <fullName evidence="9">Purple acid phosphatase N-terminal domain-containing protein</fullName>
    </recommendedName>
</protein>
<dbReference type="Proteomes" id="UP000823388">
    <property type="component" value="Chromosome 6K"/>
</dbReference>